<dbReference type="GO" id="GO:0005737">
    <property type="term" value="C:cytoplasm"/>
    <property type="evidence" value="ECO:0007669"/>
    <property type="project" value="TreeGrafter"/>
</dbReference>
<dbReference type="PANTHER" id="PTHR11280:SF5">
    <property type="entry name" value="GLUCOSAMINE-6-PHOSPHATE ISOMERASE"/>
    <property type="match status" value="1"/>
</dbReference>
<evidence type="ECO:0000256" key="1">
    <source>
        <dbReference type="ARBA" id="ARBA00000644"/>
    </source>
</evidence>
<dbReference type="GO" id="GO:0042802">
    <property type="term" value="F:identical protein binding"/>
    <property type="evidence" value="ECO:0007669"/>
    <property type="project" value="TreeGrafter"/>
</dbReference>
<comment type="pathway">
    <text evidence="4">Amino-sugar metabolism; N-acetylneuraminate degradation; D-fructose 6-phosphate from N-acetylneuraminate: step 5/5.</text>
</comment>
<feature type="domain" description="Glucosamine/galactosamine-6-phosphate isomerase" evidence="5">
    <location>
        <begin position="9"/>
        <end position="224"/>
    </location>
</feature>
<comment type="function">
    <text evidence="4">Catalyzes the reversible isomerization-deamination of glucosamine 6-phosphate (GlcN6P) to form fructose 6-phosphate (Fru6P) and ammonium ion.</text>
</comment>
<sequence>MKLIKSKNYQEMCAKVARIFAAQITLKPESVLGLATGSTPIGMYEELVRKYNEDRVDFGKVRTVNLDEYIGLSGDNDQSYRYFMNHNLFDHVDIDKAKTFVPNGLAADPEAECVNYENIVASMGGVDIQLLGIGNNGHIGFNEPCDEFPECTHVVDLTESTIQANARFFASMDDVPKQAISMGIGTIMKAKKIILMANGKGKAPIIYDTVFGPVTPQVPASILRFHPDVMIFVDEEAYSEIAKKCPDFEPETL</sequence>
<dbReference type="CDD" id="cd01399">
    <property type="entry name" value="GlcN6P_deaminase"/>
    <property type="match status" value="1"/>
</dbReference>
<protein>
    <recommendedName>
        <fullName evidence="4">Glucosamine-6-phosphate deaminase</fullName>
        <ecNumber evidence="4">3.5.99.6</ecNumber>
    </recommendedName>
    <alternativeName>
        <fullName evidence="4">GlcN6P deaminase</fullName>
        <shortName evidence="4">GNPDA</shortName>
    </alternativeName>
    <alternativeName>
        <fullName evidence="4">Glucosamine-6-phosphate isomerase</fullName>
    </alternativeName>
</protein>
<dbReference type="GO" id="GO:0006046">
    <property type="term" value="P:N-acetylglucosamine catabolic process"/>
    <property type="evidence" value="ECO:0007669"/>
    <property type="project" value="UniProtKB-UniRule"/>
</dbReference>
<dbReference type="EC" id="3.5.99.6" evidence="4"/>
<comment type="catalytic activity">
    <reaction evidence="1 4">
        <text>alpha-D-glucosamine 6-phosphate + H2O = beta-D-fructose 6-phosphate + NH4(+)</text>
        <dbReference type="Rhea" id="RHEA:12172"/>
        <dbReference type="ChEBI" id="CHEBI:15377"/>
        <dbReference type="ChEBI" id="CHEBI:28938"/>
        <dbReference type="ChEBI" id="CHEBI:57634"/>
        <dbReference type="ChEBI" id="CHEBI:75989"/>
        <dbReference type="EC" id="3.5.99.6"/>
    </reaction>
</comment>
<keyword evidence="7" id="KW-1185">Reference proteome</keyword>
<dbReference type="GO" id="GO:0004342">
    <property type="term" value="F:glucosamine-6-phosphate deaminase activity"/>
    <property type="evidence" value="ECO:0007669"/>
    <property type="project" value="UniProtKB-UniRule"/>
</dbReference>
<feature type="active site" description="For ring-opening step" evidence="4">
    <location>
        <position position="143"/>
    </location>
</feature>
<dbReference type="HAMAP" id="MF_01241">
    <property type="entry name" value="GlcN6P_deamin"/>
    <property type="match status" value="1"/>
</dbReference>
<keyword evidence="2 4" id="KW-0378">Hydrolase</keyword>
<dbReference type="RefSeq" id="WP_249294976.1">
    <property type="nucleotide sequence ID" value="NZ_JACRSV010000002.1"/>
</dbReference>
<dbReference type="InterPro" id="IPR018321">
    <property type="entry name" value="Glucosamine6P_isomerase_CS"/>
</dbReference>
<proteinExistence type="inferred from homology"/>
<dbReference type="PANTHER" id="PTHR11280">
    <property type="entry name" value="GLUCOSAMINE-6-PHOSPHATE ISOMERASE"/>
    <property type="match status" value="1"/>
</dbReference>
<evidence type="ECO:0000313" key="6">
    <source>
        <dbReference type="EMBL" id="MBC8560013.1"/>
    </source>
</evidence>
<dbReference type="PROSITE" id="PS01161">
    <property type="entry name" value="GLC_GALNAC_ISOMERASE"/>
    <property type="match status" value="1"/>
</dbReference>
<dbReference type="Gene3D" id="3.40.50.1360">
    <property type="match status" value="1"/>
</dbReference>
<organism evidence="6 7">
    <name type="scientific">Fumia xinanensis</name>
    <dbReference type="NCBI Taxonomy" id="2763659"/>
    <lineage>
        <taxon>Bacteria</taxon>
        <taxon>Bacillati</taxon>
        <taxon>Bacillota</taxon>
        <taxon>Clostridia</taxon>
        <taxon>Eubacteriales</taxon>
        <taxon>Oscillospiraceae</taxon>
        <taxon>Fumia</taxon>
    </lineage>
</organism>
<dbReference type="FunFam" id="3.40.50.1360:FF:000003">
    <property type="entry name" value="Glucosamine-6-phosphate deaminase"/>
    <property type="match status" value="1"/>
</dbReference>
<feature type="active site" description="For ring-opening step" evidence="4">
    <location>
        <position position="136"/>
    </location>
</feature>
<evidence type="ECO:0000256" key="3">
    <source>
        <dbReference type="ARBA" id="ARBA00023277"/>
    </source>
</evidence>
<dbReference type="Pfam" id="PF01182">
    <property type="entry name" value="Glucosamine_iso"/>
    <property type="match status" value="1"/>
</dbReference>
<keyword evidence="3 4" id="KW-0119">Carbohydrate metabolism</keyword>
<feature type="active site" description="Proton acceptor; for ring-opening step" evidence="4">
    <location>
        <position position="138"/>
    </location>
</feature>
<comment type="caution">
    <text evidence="4">Lacks conserved residue(s) required for the propagation of feature annotation.</text>
</comment>
<dbReference type="GO" id="GO:0019262">
    <property type="term" value="P:N-acetylneuraminate catabolic process"/>
    <property type="evidence" value="ECO:0007669"/>
    <property type="project" value="UniProtKB-UniRule"/>
</dbReference>
<accession>A0A926E5M8</accession>
<dbReference type="AlphaFoldDB" id="A0A926E5M8"/>
<dbReference type="InterPro" id="IPR037171">
    <property type="entry name" value="NagB/RpiA_transferase-like"/>
</dbReference>
<dbReference type="GO" id="GO:0006043">
    <property type="term" value="P:glucosamine catabolic process"/>
    <property type="evidence" value="ECO:0007669"/>
    <property type="project" value="TreeGrafter"/>
</dbReference>
<comment type="caution">
    <text evidence="6">The sequence shown here is derived from an EMBL/GenBank/DDBJ whole genome shotgun (WGS) entry which is preliminary data.</text>
</comment>
<dbReference type="NCBIfam" id="TIGR00502">
    <property type="entry name" value="nagB"/>
    <property type="match status" value="1"/>
</dbReference>
<feature type="active site" description="Proton acceptor; for enolization step" evidence="4">
    <location>
        <position position="67"/>
    </location>
</feature>
<dbReference type="EMBL" id="JACRSV010000002">
    <property type="protein sequence ID" value="MBC8560013.1"/>
    <property type="molecule type" value="Genomic_DNA"/>
</dbReference>
<dbReference type="GO" id="GO:0005975">
    <property type="term" value="P:carbohydrate metabolic process"/>
    <property type="evidence" value="ECO:0007669"/>
    <property type="project" value="InterPro"/>
</dbReference>
<comment type="similarity">
    <text evidence="4">Belongs to the glucosamine/galactosamine-6-phosphate isomerase family. NagB subfamily.</text>
</comment>
<evidence type="ECO:0000259" key="5">
    <source>
        <dbReference type="Pfam" id="PF01182"/>
    </source>
</evidence>
<reference evidence="6" key="1">
    <citation type="submission" date="2020-08" db="EMBL/GenBank/DDBJ databases">
        <title>Genome public.</title>
        <authorList>
            <person name="Liu C."/>
            <person name="Sun Q."/>
        </authorList>
    </citation>
    <scope>NUCLEOTIDE SEQUENCE</scope>
    <source>
        <strain evidence="6">NSJ-33</strain>
    </source>
</reference>
<evidence type="ECO:0000313" key="7">
    <source>
        <dbReference type="Proteomes" id="UP000610760"/>
    </source>
</evidence>
<gene>
    <name evidence="4 6" type="primary">nagB</name>
    <name evidence="6" type="ORF">H8710_08040</name>
</gene>
<evidence type="ECO:0000256" key="2">
    <source>
        <dbReference type="ARBA" id="ARBA00022801"/>
    </source>
</evidence>
<dbReference type="Proteomes" id="UP000610760">
    <property type="component" value="Unassembled WGS sequence"/>
</dbReference>
<dbReference type="InterPro" id="IPR004547">
    <property type="entry name" value="Glucosamine6P_isomerase"/>
</dbReference>
<name>A0A926E5M8_9FIRM</name>
<dbReference type="SUPFAM" id="SSF100950">
    <property type="entry name" value="NagB/RpiA/CoA transferase-like"/>
    <property type="match status" value="1"/>
</dbReference>
<evidence type="ECO:0000256" key="4">
    <source>
        <dbReference type="HAMAP-Rule" id="MF_01241"/>
    </source>
</evidence>
<dbReference type="InterPro" id="IPR006148">
    <property type="entry name" value="Glc/Gal-6P_isomerase"/>
</dbReference>